<evidence type="ECO:0000313" key="1">
    <source>
        <dbReference type="EMBL" id="WMW64688.1"/>
    </source>
</evidence>
<dbReference type="EMBL" id="CP133659">
    <property type="protein sequence ID" value="WMW64688.1"/>
    <property type="molecule type" value="Genomic_DNA"/>
</dbReference>
<evidence type="ECO:0000313" key="2">
    <source>
        <dbReference type="Proteomes" id="UP001180616"/>
    </source>
</evidence>
<dbReference type="RefSeq" id="WP_309540763.1">
    <property type="nucleotide sequence ID" value="NZ_CP133659.1"/>
</dbReference>
<organism evidence="1 2">
    <name type="scientific">Nitratidesulfovibrio liaohensis</name>
    <dbReference type="NCBI Taxonomy" id="2604158"/>
    <lineage>
        <taxon>Bacteria</taxon>
        <taxon>Pseudomonadati</taxon>
        <taxon>Thermodesulfobacteriota</taxon>
        <taxon>Desulfovibrionia</taxon>
        <taxon>Desulfovibrionales</taxon>
        <taxon>Desulfovibrionaceae</taxon>
        <taxon>Nitratidesulfovibrio</taxon>
    </lineage>
</organism>
<evidence type="ECO:0008006" key="3">
    <source>
        <dbReference type="Google" id="ProtNLM"/>
    </source>
</evidence>
<protein>
    <recommendedName>
        <fullName evidence="3">HEPN AbiU2-like domain-containing protein</fullName>
    </recommendedName>
</protein>
<dbReference type="Proteomes" id="UP001180616">
    <property type="component" value="Chromosome"/>
</dbReference>
<accession>A0ABY9QYS3</accession>
<reference evidence="1" key="1">
    <citation type="submission" date="2023-09" db="EMBL/GenBank/DDBJ databases">
        <authorList>
            <consortium name="CW5 consortium"/>
            <person name="Lu C.-W."/>
        </authorList>
    </citation>
    <scope>NUCLEOTIDE SEQUENCE</scope>
    <source>
        <strain evidence="1">KPS</strain>
    </source>
</reference>
<name>A0ABY9QYS3_9BACT</name>
<gene>
    <name evidence="1" type="ORF">KPS_002742</name>
</gene>
<sequence>MLTMSFVYFNIWQIKQTEHDDFAKGLIGFGKDVEKSLLEATSPFVFSAVNERTILRLLKLIACDNGKIGTYAKLVDDRNNTAHPNGNIFFSTSDALDTKIREILRIVNEIQVHSRPVIEHCYREFLLRSAAPEEREYPEQADQIREVLIHENYLSLQDIRFCMRFDLENLRDEAEVEGMRELHQALVLAYQEE</sequence>
<proteinExistence type="predicted"/>
<keyword evidence="2" id="KW-1185">Reference proteome</keyword>